<dbReference type="Proteomes" id="UP001152888">
    <property type="component" value="Unassembled WGS sequence"/>
</dbReference>
<accession>A0A9P0ML13</accession>
<comment type="similarity">
    <text evidence="1">Belongs to the API5 family.</text>
</comment>
<dbReference type="OrthoDB" id="19224at2759"/>
<evidence type="ECO:0008006" key="5">
    <source>
        <dbReference type="Google" id="ProtNLM"/>
    </source>
</evidence>
<dbReference type="Gene3D" id="1.25.10.10">
    <property type="entry name" value="Leucine-rich Repeat Variant"/>
    <property type="match status" value="1"/>
</dbReference>
<sequence>MADSIEELYETYNILTEAKENVSKHSQEYLKCMERTKGNDKEKKLAAQIVSKFFKHFPDLQEKALNAIFDLCEDDDSMIRISAMKVLPAICKDSKEYVPKVTDILAQLLQLDESDHNTPTNTLSQIYKEDPVGTLKTVFNHVSSTDDATEREKCLQFIYKKIIKMEEKLTSEIYDLLLEEGKKIIPTLFDHGIPK</sequence>
<evidence type="ECO:0000313" key="3">
    <source>
        <dbReference type="EMBL" id="CAH2015420.1"/>
    </source>
</evidence>
<evidence type="ECO:0000256" key="1">
    <source>
        <dbReference type="ARBA" id="ARBA00009515"/>
    </source>
</evidence>
<keyword evidence="2" id="KW-0053">Apoptosis</keyword>
<evidence type="ECO:0000313" key="4">
    <source>
        <dbReference type="Proteomes" id="UP001152888"/>
    </source>
</evidence>
<evidence type="ECO:0000256" key="2">
    <source>
        <dbReference type="ARBA" id="ARBA00022703"/>
    </source>
</evidence>
<dbReference type="EMBL" id="CAKOFQ010008684">
    <property type="protein sequence ID" value="CAH2015420.1"/>
    <property type="molecule type" value="Genomic_DNA"/>
</dbReference>
<dbReference type="SUPFAM" id="SSF48371">
    <property type="entry name" value="ARM repeat"/>
    <property type="match status" value="1"/>
</dbReference>
<dbReference type="InterPro" id="IPR011989">
    <property type="entry name" value="ARM-like"/>
</dbReference>
<dbReference type="GO" id="GO:0043066">
    <property type="term" value="P:negative regulation of apoptotic process"/>
    <property type="evidence" value="ECO:0007669"/>
    <property type="project" value="TreeGrafter"/>
</dbReference>
<dbReference type="PANTHER" id="PTHR12758">
    <property type="entry name" value="APOPTOSIS INHIBITOR 5-RELATED"/>
    <property type="match status" value="1"/>
</dbReference>
<dbReference type="GO" id="GO:0005634">
    <property type="term" value="C:nucleus"/>
    <property type="evidence" value="ECO:0007669"/>
    <property type="project" value="TreeGrafter"/>
</dbReference>
<dbReference type="GO" id="GO:0006915">
    <property type="term" value="P:apoptotic process"/>
    <property type="evidence" value="ECO:0007669"/>
    <property type="project" value="UniProtKB-KW"/>
</dbReference>
<name>A0A9P0ML13_ACAOB</name>
<dbReference type="Pfam" id="PF05918">
    <property type="entry name" value="API5"/>
    <property type="match status" value="1"/>
</dbReference>
<proteinExistence type="inferred from homology"/>
<comment type="caution">
    <text evidence="3">The sequence shown here is derived from an EMBL/GenBank/DDBJ whole genome shotgun (WGS) entry which is preliminary data.</text>
</comment>
<protein>
    <recommendedName>
        <fullName evidence="5">Apoptosis inhibitor 5</fullName>
    </recommendedName>
</protein>
<dbReference type="GO" id="GO:0003723">
    <property type="term" value="F:RNA binding"/>
    <property type="evidence" value="ECO:0007669"/>
    <property type="project" value="TreeGrafter"/>
</dbReference>
<dbReference type="InterPro" id="IPR016024">
    <property type="entry name" value="ARM-type_fold"/>
</dbReference>
<keyword evidence="4" id="KW-1185">Reference proteome</keyword>
<organism evidence="3 4">
    <name type="scientific">Acanthoscelides obtectus</name>
    <name type="common">Bean weevil</name>
    <name type="synonym">Bruchus obtectus</name>
    <dbReference type="NCBI Taxonomy" id="200917"/>
    <lineage>
        <taxon>Eukaryota</taxon>
        <taxon>Metazoa</taxon>
        <taxon>Ecdysozoa</taxon>
        <taxon>Arthropoda</taxon>
        <taxon>Hexapoda</taxon>
        <taxon>Insecta</taxon>
        <taxon>Pterygota</taxon>
        <taxon>Neoptera</taxon>
        <taxon>Endopterygota</taxon>
        <taxon>Coleoptera</taxon>
        <taxon>Polyphaga</taxon>
        <taxon>Cucujiformia</taxon>
        <taxon>Chrysomeloidea</taxon>
        <taxon>Chrysomelidae</taxon>
        <taxon>Bruchinae</taxon>
        <taxon>Bruchini</taxon>
        <taxon>Acanthoscelides</taxon>
    </lineage>
</organism>
<gene>
    <name evidence="3" type="ORF">ACAOBT_LOCUS34752</name>
</gene>
<reference evidence="3" key="1">
    <citation type="submission" date="2022-03" db="EMBL/GenBank/DDBJ databases">
        <authorList>
            <person name="Sayadi A."/>
        </authorList>
    </citation>
    <scope>NUCLEOTIDE SEQUENCE</scope>
</reference>
<dbReference type="InterPro" id="IPR008383">
    <property type="entry name" value="API5"/>
</dbReference>
<dbReference type="PANTHER" id="PTHR12758:SF19">
    <property type="entry name" value="APOPTOSIS INHIBITOR 5"/>
    <property type="match status" value="1"/>
</dbReference>
<dbReference type="AlphaFoldDB" id="A0A9P0ML13"/>